<feature type="compositionally biased region" description="Acidic residues" evidence="5">
    <location>
        <begin position="520"/>
        <end position="531"/>
    </location>
</feature>
<dbReference type="SUPFAM" id="SSF144232">
    <property type="entry name" value="HIT/MYND zinc finger-like"/>
    <property type="match status" value="1"/>
</dbReference>
<proteinExistence type="predicted"/>
<comment type="caution">
    <text evidence="7">The sequence shown here is derived from an EMBL/GenBank/DDBJ whole genome shotgun (WGS) entry which is preliminary data.</text>
</comment>
<evidence type="ECO:0000256" key="3">
    <source>
        <dbReference type="ARBA" id="ARBA00022833"/>
    </source>
</evidence>
<evidence type="ECO:0000313" key="7">
    <source>
        <dbReference type="EMBL" id="KAJ7076013.1"/>
    </source>
</evidence>
<dbReference type="Pfam" id="PF01753">
    <property type="entry name" value="zf-MYND"/>
    <property type="match status" value="1"/>
</dbReference>
<gene>
    <name evidence="7" type="ORF">B0H15DRAFT_608102</name>
</gene>
<dbReference type="InterPro" id="IPR002893">
    <property type="entry name" value="Znf_MYND"/>
</dbReference>
<feature type="region of interest" description="Disordered" evidence="5">
    <location>
        <begin position="507"/>
        <end position="531"/>
    </location>
</feature>
<dbReference type="Gene3D" id="6.10.140.2220">
    <property type="match status" value="1"/>
</dbReference>
<dbReference type="PROSITE" id="PS50865">
    <property type="entry name" value="ZF_MYND_2"/>
    <property type="match status" value="1"/>
</dbReference>
<dbReference type="AlphaFoldDB" id="A0AAD6TTB5"/>
<evidence type="ECO:0000313" key="8">
    <source>
        <dbReference type="Proteomes" id="UP001222325"/>
    </source>
</evidence>
<evidence type="ECO:0000259" key="6">
    <source>
        <dbReference type="PROSITE" id="PS50865"/>
    </source>
</evidence>
<accession>A0AAD6TTB5</accession>
<evidence type="ECO:0000256" key="1">
    <source>
        <dbReference type="ARBA" id="ARBA00022723"/>
    </source>
</evidence>
<keyword evidence="1" id="KW-0479">Metal-binding</keyword>
<protein>
    <recommendedName>
        <fullName evidence="6">MYND-type domain-containing protein</fullName>
    </recommendedName>
</protein>
<reference evidence="7" key="1">
    <citation type="submission" date="2023-03" db="EMBL/GenBank/DDBJ databases">
        <title>Massive genome expansion in bonnet fungi (Mycena s.s.) driven by repeated elements and novel gene families across ecological guilds.</title>
        <authorList>
            <consortium name="Lawrence Berkeley National Laboratory"/>
            <person name="Harder C.B."/>
            <person name="Miyauchi S."/>
            <person name="Viragh M."/>
            <person name="Kuo A."/>
            <person name="Thoen E."/>
            <person name="Andreopoulos B."/>
            <person name="Lu D."/>
            <person name="Skrede I."/>
            <person name="Drula E."/>
            <person name="Henrissat B."/>
            <person name="Morin E."/>
            <person name="Kohler A."/>
            <person name="Barry K."/>
            <person name="LaButti K."/>
            <person name="Morin E."/>
            <person name="Salamov A."/>
            <person name="Lipzen A."/>
            <person name="Mereny Z."/>
            <person name="Hegedus B."/>
            <person name="Baldrian P."/>
            <person name="Stursova M."/>
            <person name="Weitz H."/>
            <person name="Taylor A."/>
            <person name="Grigoriev I.V."/>
            <person name="Nagy L.G."/>
            <person name="Martin F."/>
            <person name="Kauserud H."/>
        </authorList>
    </citation>
    <scope>NUCLEOTIDE SEQUENCE</scope>
    <source>
        <strain evidence="7">CBHHK173m</strain>
    </source>
</reference>
<dbReference type="EMBL" id="JARJCN010000086">
    <property type="protein sequence ID" value="KAJ7076013.1"/>
    <property type="molecule type" value="Genomic_DNA"/>
</dbReference>
<keyword evidence="3" id="KW-0862">Zinc</keyword>
<evidence type="ECO:0000256" key="2">
    <source>
        <dbReference type="ARBA" id="ARBA00022771"/>
    </source>
</evidence>
<feature type="domain" description="MYND-type" evidence="6">
    <location>
        <begin position="389"/>
        <end position="436"/>
    </location>
</feature>
<organism evidence="7 8">
    <name type="scientific">Mycena belliarum</name>
    <dbReference type="NCBI Taxonomy" id="1033014"/>
    <lineage>
        <taxon>Eukaryota</taxon>
        <taxon>Fungi</taxon>
        <taxon>Dikarya</taxon>
        <taxon>Basidiomycota</taxon>
        <taxon>Agaricomycotina</taxon>
        <taxon>Agaricomycetes</taxon>
        <taxon>Agaricomycetidae</taxon>
        <taxon>Agaricales</taxon>
        <taxon>Marasmiineae</taxon>
        <taxon>Mycenaceae</taxon>
        <taxon>Mycena</taxon>
    </lineage>
</organism>
<evidence type="ECO:0000256" key="4">
    <source>
        <dbReference type="PROSITE-ProRule" id="PRU00134"/>
    </source>
</evidence>
<name>A0AAD6TTB5_9AGAR</name>
<dbReference type="GO" id="GO:0008270">
    <property type="term" value="F:zinc ion binding"/>
    <property type="evidence" value="ECO:0007669"/>
    <property type="project" value="UniProtKB-KW"/>
</dbReference>
<keyword evidence="2 4" id="KW-0863">Zinc-finger</keyword>
<evidence type="ECO:0000256" key="5">
    <source>
        <dbReference type="SAM" id="MobiDB-lite"/>
    </source>
</evidence>
<dbReference type="Proteomes" id="UP001222325">
    <property type="component" value="Unassembled WGS sequence"/>
</dbReference>
<sequence length="531" mass="57938">MSVDAFNKLPRSPRAPSGRVPNVWHFDIRFVQLQPPSHTVFLFQPESSFIHMELVPVGQSKGQGFAFFPDTPKEAAGEVAKALIHAFMTSLGTGNEKPYAPWSFTTDDRGLAKEVGAELKRLGVKAPEVCDVKYVPKHTDAAHGRFCEMFKAMKSGMGLQPLVAAAFVAPSGISFSSFKLAQWVQPKSDPSEAALAYSQQLSSARPLSGERDMNELMQEVQVTMEVLKRRPSAVVRSEADAGNPQAALEYALRLQYGIQCTASRPQFREYLMQVILSPKADDTMKSIAHSLMIDWYIKGVFENGAAPARYLHAAAHGADEAIRLAKGAASPAVLFFAFYVLGKHATKIVELNAQYKHVWQAKARRDQEIAKADSKATLKRMKEPNRYMCAHVGCAVSANSGHMLQKCAGKCDEDKKPSYCGKECQRADWKNHKPFCTPGAACSVLERPDIEVHGHSAARAGAIEVPIRNADGTTTLLSSSTMSPKMLKEMKAFAEAGAAGRNGPGFSNGIQVGIGKMRVDDDDDDSDDEVD</sequence>
<keyword evidence="8" id="KW-1185">Reference proteome</keyword>